<evidence type="ECO:0008006" key="3">
    <source>
        <dbReference type="Google" id="ProtNLM"/>
    </source>
</evidence>
<dbReference type="SMART" id="SM00248">
    <property type="entry name" value="ANK"/>
    <property type="match status" value="9"/>
</dbReference>
<gene>
    <name evidence="1" type="ORF">DFA_01938</name>
</gene>
<dbReference type="InterPro" id="IPR036770">
    <property type="entry name" value="Ankyrin_rpt-contain_sf"/>
</dbReference>
<dbReference type="PANTHER" id="PTHR46586:SF3">
    <property type="entry name" value="ANKYRIN REPEAT-CONTAINING PROTEIN"/>
    <property type="match status" value="1"/>
</dbReference>
<evidence type="ECO:0000313" key="2">
    <source>
        <dbReference type="Proteomes" id="UP000007797"/>
    </source>
</evidence>
<reference evidence="2" key="1">
    <citation type="journal article" date="2011" name="Genome Res.">
        <title>Phylogeny-wide analysis of social amoeba genomes highlights ancient origins for complex intercellular communication.</title>
        <authorList>
            <person name="Heidel A.J."/>
            <person name="Lawal H.M."/>
            <person name="Felder M."/>
            <person name="Schilde C."/>
            <person name="Helps N.R."/>
            <person name="Tunggal B."/>
            <person name="Rivero F."/>
            <person name="John U."/>
            <person name="Schleicher M."/>
            <person name="Eichinger L."/>
            <person name="Platzer M."/>
            <person name="Noegel A.A."/>
            <person name="Schaap P."/>
            <person name="Gloeckner G."/>
        </authorList>
    </citation>
    <scope>NUCLEOTIDE SEQUENCE [LARGE SCALE GENOMIC DNA]</scope>
    <source>
        <strain evidence="2">SH3</strain>
    </source>
</reference>
<name>F4PQU1_CACFS</name>
<dbReference type="Proteomes" id="UP000007797">
    <property type="component" value="Unassembled WGS sequence"/>
</dbReference>
<dbReference type="RefSeq" id="XP_004359900.1">
    <property type="nucleotide sequence ID" value="XM_004359843.1"/>
</dbReference>
<evidence type="ECO:0000313" key="1">
    <source>
        <dbReference type="EMBL" id="EGG22049.1"/>
    </source>
</evidence>
<proteinExistence type="predicted"/>
<dbReference type="InterPro" id="IPR052050">
    <property type="entry name" value="SecEffector_AnkRepeat"/>
</dbReference>
<dbReference type="PANTHER" id="PTHR46586">
    <property type="entry name" value="ANKYRIN REPEAT-CONTAINING PROTEIN"/>
    <property type="match status" value="1"/>
</dbReference>
<accession>F4PQU1</accession>
<dbReference type="Pfam" id="PF12796">
    <property type="entry name" value="Ank_2"/>
    <property type="match status" value="3"/>
</dbReference>
<dbReference type="GeneID" id="14873030"/>
<dbReference type="Gene3D" id="1.25.40.20">
    <property type="entry name" value="Ankyrin repeat-containing domain"/>
    <property type="match status" value="4"/>
</dbReference>
<dbReference type="STRING" id="1054147.F4PQU1"/>
<dbReference type="InterPro" id="IPR002110">
    <property type="entry name" value="Ankyrin_rpt"/>
</dbReference>
<dbReference type="OrthoDB" id="76773at2759"/>
<sequence length="731" mass="82734">MNRNIDINILLINNIFRSLYLRNRIFKEIGVVSDIERASLEDTPNNVDNYYMQTKKLLFTKGKEIIQHATSERWHSRQLDLVSKFALPWHFVKHYLPPKDTIDDSKRSIAINLYCSHPNATLQTLEMLIDKWSPDFEPNSHVLDDVSEAGHLDILQYLHNRYRDTIVASTNAMCLASQKGYLNIVQWLHANRLEGTTKRAVVEASLNGHLSILKWLIEIRKENNYSHNNALFNAARYGHLDVVKYLHGIGLTGITTSPMDYACENNHLDIVKFLRENRTEGCSDLSIDWAAENGHAEMVEYLLTNKLVERFSKESCLIAATRGHYKVIQLLHQYQSTCNLVDFNPFTPKVLDKAAKNGHLNIVQYLIEHRKEGGTSKAIDSSSKAGHYEIVKYLIDKSFPCTFKASRMASFNGHLSIIELLHENGKPFTKEAMDSAASKGRLDILLFLHNNRTEGCSKDALDKSSKNGHFDIVKFLHFNRTEGCLNAIKEASKGNHLEIVRFLNENRTEVCCADTVTTCARMGHFDVLKYLIDNRSEGCSINTIDQVASMGHLNIIKYLHNHVKDRPMATKRAMDMAANGGYLNIIKFLHSNRSEGCTTDAMDRAAENGYLDICNVRCPGAEALTNAARYGHKSVVQFLVKSYPDLGKFIPIAMSATLSDGNLSLALYLASINPKKTRFNSFGNKSTINLDTVYRELENGNSSAYNYLLSIKHPGILKLIESKQKLKLKNK</sequence>
<dbReference type="EMBL" id="GL883010">
    <property type="protein sequence ID" value="EGG22049.1"/>
    <property type="molecule type" value="Genomic_DNA"/>
</dbReference>
<dbReference type="SUPFAM" id="SSF48403">
    <property type="entry name" value="Ankyrin repeat"/>
    <property type="match status" value="2"/>
</dbReference>
<keyword evidence="2" id="KW-1185">Reference proteome</keyword>
<protein>
    <recommendedName>
        <fullName evidence="3">Ankyrin repeat-containing protein</fullName>
    </recommendedName>
</protein>
<dbReference type="KEGG" id="dfa:DFA_01938"/>
<organism evidence="1 2">
    <name type="scientific">Cavenderia fasciculata</name>
    <name type="common">Slime mold</name>
    <name type="synonym">Dictyostelium fasciculatum</name>
    <dbReference type="NCBI Taxonomy" id="261658"/>
    <lineage>
        <taxon>Eukaryota</taxon>
        <taxon>Amoebozoa</taxon>
        <taxon>Evosea</taxon>
        <taxon>Eumycetozoa</taxon>
        <taxon>Dictyostelia</taxon>
        <taxon>Acytosteliales</taxon>
        <taxon>Cavenderiaceae</taxon>
        <taxon>Cavenderia</taxon>
    </lineage>
</organism>
<dbReference type="AlphaFoldDB" id="F4PQU1"/>